<dbReference type="AlphaFoldDB" id="A0A840X3I8"/>
<dbReference type="Proteomes" id="UP000552883">
    <property type="component" value="Unassembled WGS sequence"/>
</dbReference>
<dbReference type="GO" id="GO:1902600">
    <property type="term" value="P:proton transmembrane transport"/>
    <property type="evidence" value="ECO:0007669"/>
    <property type="project" value="InterPro"/>
</dbReference>
<dbReference type="RefSeq" id="WP_153980914.1">
    <property type="nucleotide sequence ID" value="NZ_BAAANZ010000022.1"/>
</dbReference>
<dbReference type="Pfam" id="PF02254">
    <property type="entry name" value="TrkA_N"/>
    <property type="match status" value="1"/>
</dbReference>
<feature type="transmembrane region" description="Helical" evidence="7">
    <location>
        <begin position="299"/>
        <end position="321"/>
    </location>
</feature>
<dbReference type="GO" id="GO:0016020">
    <property type="term" value="C:membrane"/>
    <property type="evidence" value="ECO:0007669"/>
    <property type="project" value="UniProtKB-SubCell"/>
</dbReference>
<sequence length="562" mass="59502">MPLELDTFGITGLILVLAAAVAFIAHRLRQPLIIGFIVVGVIVGPTGFDWVHQAEALDLFAEIGIAILLFLVGLKLDVNLIRSVGPVALATGIGQIVVTAVAGFGIALLFGLDLVAAAVVGVAITFSSTIIVVKLLSDQRQLDELHGRVALGLLIVQDVVVIVVMIVLTSLGTGAAEGARLDVGAEALRILLGGGGLLVGIAVAMRWVLPWLLDRVATSAELLIVWSVAWAIGIAALTDVLGFSIEVGAFLAGFALASTRYREQVHASLIGLRDFLLLFFFIVLGAELDFAAIGAQVPLAIALSIFVLVGSPIIMIAIMSAMGYPARVGFLAGLAIAQISEFSLILIALTRDLSLVDDSVVGLVTLVALITIAGSSYLIPYAIPIADRLDPWLSRLQRRHLRPASVESAEQYDAIVFGNGRFGSQLIRELVADDCRVLLVEWDPFAEVAVTDAALDARVDVVFGDARSPEFPETLPLAHARFIISTVPDVDTNLVLAAALRRAGATCPIAVTVHTDNAAHAYRQALVDETISTVLHPFRDAADDALETLKRLEAARVTDDEA</sequence>
<dbReference type="PANTHER" id="PTHR42751">
    <property type="entry name" value="SODIUM/HYDROGEN EXCHANGER FAMILY/TRKA DOMAIN PROTEIN"/>
    <property type="match status" value="1"/>
</dbReference>
<dbReference type="Gene3D" id="3.40.50.720">
    <property type="entry name" value="NAD(P)-binding Rossmann-like Domain"/>
    <property type="match status" value="1"/>
</dbReference>
<feature type="transmembrane region" description="Helical" evidence="7">
    <location>
        <begin position="116"/>
        <end position="137"/>
    </location>
</feature>
<feature type="transmembrane region" description="Helical" evidence="7">
    <location>
        <begin position="275"/>
        <end position="293"/>
    </location>
</feature>
<evidence type="ECO:0000313" key="11">
    <source>
        <dbReference type="Proteomes" id="UP000552883"/>
    </source>
</evidence>
<dbReference type="InterPro" id="IPR038770">
    <property type="entry name" value="Na+/solute_symporter_sf"/>
</dbReference>
<feature type="transmembrane region" description="Helical" evidence="7">
    <location>
        <begin position="188"/>
        <end position="209"/>
    </location>
</feature>
<organism evidence="10 11">
    <name type="scientific">Microcella frigidaquae</name>
    <dbReference type="NCBI Taxonomy" id="424758"/>
    <lineage>
        <taxon>Bacteria</taxon>
        <taxon>Bacillati</taxon>
        <taxon>Actinomycetota</taxon>
        <taxon>Actinomycetes</taxon>
        <taxon>Micrococcales</taxon>
        <taxon>Microbacteriaceae</taxon>
        <taxon>Microcella</taxon>
    </lineage>
</organism>
<keyword evidence="6 7" id="KW-0472">Membrane</keyword>
<evidence type="ECO:0000259" key="9">
    <source>
        <dbReference type="Pfam" id="PF02254"/>
    </source>
</evidence>
<evidence type="ECO:0000259" key="8">
    <source>
        <dbReference type="Pfam" id="PF00999"/>
    </source>
</evidence>
<dbReference type="EMBL" id="JACHBS010000001">
    <property type="protein sequence ID" value="MBB5616940.1"/>
    <property type="molecule type" value="Genomic_DNA"/>
</dbReference>
<keyword evidence="4 7" id="KW-0812">Transmembrane</keyword>
<dbReference type="GO" id="GO:0006813">
    <property type="term" value="P:potassium ion transport"/>
    <property type="evidence" value="ECO:0007669"/>
    <property type="project" value="InterPro"/>
</dbReference>
<dbReference type="InterPro" id="IPR003148">
    <property type="entry name" value="RCK_N"/>
</dbReference>
<evidence type="ECO:0000256" key="2">
    <source>
        <dbReference type="ARBA" id="ARBA00005551"/>
    </source>
</evidence>
<evidence type="ECO:0000256" key="7">
    <source>
        <dbReference type="SAM" id="Phobius"/>
    </source>
</evidence>
<evidence type="ECO:0000313" key="10">
    <source>
        <dbReference type="EMBL" id="MBB5616940.1"/>
    </source>
</evidence>
<feature type="transmembrane region" description="Helical" evidence="7">
    <location>
        <begin position="57"/>
        <end position="76"/>
    </location>
</feature>
<proteinExistence type="inferred from homology"/>
<evidence type="ECO:0000256" key="1">
    <source>
        <dbReference type="ARBA" id="ARBA00004141"/>
    </source>
</evidence>
<evidence type="ECO:0000256" key="6">
    <source>
        <dbReference type="ARBA" id="ARBA00023136"/>
    </source>
</evidence>
<dbReference type="InterPro" id="IPR006153">
    <property type="entry name" value="Cation/H_exchanger_TM"/>
</dbReference>
<gene>
    <name evidence="10" type="ORF">BJ959_000436</name>
</gene>
<dbReference type="GO" id="GO:0015297">
    <property type="term" value="F:antiporter activity"/>
    <property type="evidence" value="ECO:0007669"/>
    <property type="project" value="InterPro"/>
</dbReference>
<comment type="subcellular location">
    <subcellularLocation>
        <location evidence="1">Membrane</location>
        <topology evidence="1">Multi-pass membrane protein</topology>
    </subcellularLocation>
</comment>
<protein>
    <submittedName>
        <fullName evidence="10">Kef-type K+ transport system membrane component KefB</fullName>
    </submittedName>
</protein>
<evidence type="ECO:0000256" key="3">
    <source>
        <dbReference type="ARBA" id="ARBA00022448"/>
    </source>
</evidence>
<comment type="caution">
    <text evidence="10">The sequence shown here is derived from an EMBL/GenBank/DDBJ whole genome shotgun (WGS) entry which is preliminary data.</text>
</comment>
<feature type="transmembrane region" description="Helical" evidence="7">
    <location>
        <begin position="216"/>
        <end position="237"/>
    </location>
</feature>
<dbReference type="Pfam" id="PF00999">
    <property type="entry name" value="Na_H_Exchanger"/>
    <property type="match status" value="1"/>
</dbReference>
<feature type="transmembrane region" description="Helical" evidence="7">
    <location>
        <begin position="6"/>
        <end position="25"/>
    </location>
</feature>
<feature type="transmembrane region" description="Helical" evidence="7">
    <location>
        <begin position="328"/>
        <end position="349"/>
    </location>
</feature>
<dbReference type="OrthoDB" id="3418949at2"/>
<feature type="transmembrane region" description="Helical" evidence="7">
    <location>
        <begin position="361"/>
        <end position="383"/>
    </location>
</feature>
<feature type="domain" description="RCK N-terminal" evidence="9">
    <location>
        <begin position="415"/>
        <end position="532"/>
    </location>
</feature>
<dbReference type="InterPro" id="IPR036291">
    <property type="entry name" value="NAD(P)-bd_dom_sf"/>
</dbReference>
<comment type="similarity">
    <text evidence="2">Belongs to the monovalent cation:proton antiporter 2 (CPA2) transporter (TC 2.A.37) family.</text>
</comment>
<name>A0A840X3I8_9MICO</name>
<reference evidence="10 11" key="1">
    <citation type="submission" date="2020-08" db="EMBL/GenBank/DDBJ databases">
        <title>Sequencing the genomes of 1000 actinobacteria strains.</title>
        <authorList>
            <person name="Klenk H.-P."/>
        </authorList>
    </citation>
    <scope>NUCLEOTIDE SEQUENCE [LARGE SCALE GENOMIC DNA]</scope>
    <source>
        <strain evidence="10 11">DSM 23889</strain>
    </source>
</reference>
<keyword evidence="11" id="KW-1185">Reference proteome</keyword>
<dbReference type="Gene3D" id="1.20.1530.20">
    <property type="match status" value="1"/>
</dbReference>
<keyword evidence="5 7" id="KW-1133">Transmembrane helix</keyword>
<dbReference type="SUPFAM" id="SSF51735">
    <property type="entry name" value="NAD(P)-binding Rossmann-fold domains"/>
    <property type="match status" value="1"/>
</dbReference>
<evidence type="ECO:0000256" key="5">
    <source>
        <dbReference type="ARBA" id="ARBA00022989"/>
    </source>
</evidence>
<dbReference type="PANTHER" id="PTHR42751:SF3">
    <property type="entry name" value="SODIUM_GLUTAMATE SYMPORTER"/>
    <property type="match status" value="1"/>
</dbReference>
<accession>A0A840X3I8</accession>
<feature type="domain" description="Cation/H+ exchanger transmembrane" evidence="8">
    <location>
        <begin position="16"/>
        <end position="373"/>
    </location>
</feature>
<keyword evidence="3" id="KW-0813">Transport</keyword>
<evidence type="ECO:0000256" key="4">
    <source>
        <dbReference type="ARBA" id="ARBA00022692"/>
    </source>
</evidence>
<feature type="transmembrane region" description="Helical" evidence="7">
    <location>
        <begin position="32"/>
        <end position="51"/>
    </location>
</feature>
<feature type="transmembrane region" description="Helical" evidence="7">
    <location>
        <begin position="149"/>
        <end position="168"/>
    </location>
</feature>
<feature type="transmembrane region" description="Helical" evidence="7">
    <location>
        <begin position="88"/>
        <end position="110"/>
    </location>
</feature>